<reference evidence="13 14" key="1">
    <citation type="submission" date="2019-03" db="EMBL/GenBank/DDBJ databases">
        <title>Draft genome sequences of novel Actinobacteria.</title>
        <authorList>
            <person name="Sahin N."/>
            <person name="Ay H."/>
            <person name="Saygin H."/>
        </authorList>
    </citation>
    <scope>NUCLEOTIDE SEQUENCE [LARGE SCALE GENOMIC DNA]</scope>
    <source>
        <strain evidence="13 14">DSM 45941</strain>
    </source>
</reference>
<evidence type="ECO:0000313" key="13">
    <source>
        <dbReference type="EMBL" id="TDD78019.1"/>
    </source>
</evidence>
<evidence type="ECO:0000256" key="4">
    <source>
        <dbReference type="ARBA" id="ARBA00022832"/>
    </source>
</evidence>
<keyword evidence="6" id="KW-0560">Oxidoreductase</keyword>
<dbReference type="Proteomes" id="UP000295578">
    <property type="component" value="Unassembled WGS sequence"/>
</dbReference>
<evidence type="ECO:0000256" key="10">
    <source>
        <dbReference type="SAM" id="MobiDB-lite"/>
    </source>
</evidence>
<keyword evidence="4" id="KW-0276">Fatty acid metabolism</keyword>
<dbReference type="Pfam" id="PF00487">
    <property type="entry name" value="FA_desaturase"/>
    <property type="match status" value="1"/>
</dbReference>
<keyword evidence="5 11" id="KW-1133">Transmembrane helix</keyword>
<dbReference type="PANTHER" id="PTHR11351">
    <property type="entry name" value="ACYL-COA DESATURASE"/>
    <property type="match status" value="1"/>
</dbReference>
<dbReference type="PANTHER" id="PTHR11351:SF3">
    <property type="entry name" value="BLL4393 PROTEIN"/>
    <property type="match status" value="1"/>
</dbReference>
<dbReference type="OrthoDB" id="19906at2"/>
<dbReference type="AlphaFoldDB" id="A0A4R5B0F4"/>
<keyword evidence="3 11" id="KW-0812">Transmembrane</keyword>
<evidence type="ECO:0000313" key="14">
    <source>
        <dbReference type="Proteomes" id="UP000295578"/>
    </source>
</evidence>
<keyword evidence="9 11" id="KW-0472">Membrane</keyword>
<dbReference type="RefSeq" id="WP_132199874.1">
    <property type="nucleotide sequence ID" value="NZ_SMKY01000125.1"/>
</dbReference>
<gene>
    <name evidence="13" type="ORF">E1293_24890</name>
</gene>
<dbReference type="CDD" id="cd03505">
    <property type="entry name" value="Delta9-FADS-like"/>
    <property type="match status" value="1"/>
</dbReference>
<feature type="compositionally biased region" description="Polar residues" evidence="10">
    <location>
        <begin position="1"/>
        <end position="10"/>
    </location>
</feature>
<name>A0A4R5B0F4_9ACTN</name>
<evidence type="ECO:0000256" key="2">
    <source>
        <dbReference type="ARBA" id="ARBA00008749"/>
    </source>
</evidence>
<dbReference type="GO" id="GO:0016020">
    <property type="term" value="C:membrane"/>
    <property type="evidence" value="ECO:0007669"/>
    <property type="project" value="UniProtKB-SubCell"/>
</dbReference>
<keyword evidence="14" id="KW-1185">Reference proteome</keyword>
<dbReference type="EMBL" id="SMKY01000125">
    <property type="protein sequence ID" value="TDD78019.1"/>
    <property type="molecule type" value="Genomic_DNA"/>
</dbReference>
<dbReference type="GO" id="GO:0006631">
    <property type="term" value="P:fatty acid metabolic process"/>
    <property type="evidence" value="ECO:0007669"/>
    <property type="project" value="UniProtKB-KW"/>
</dbReference>
<evidence type="ECO:0000256" key="7">
    <source>
        <dbReference type="ARBA" id="ARBA00023004"/>
    </source>
</evidence>
<evidence type="ECO:0000256" key="3">
    <source>
        <dbReference type="ARBA" id="ARBA00022692"/>
    </source>
</evidence>
<evidence type="ECO:0000259" key="12">
    <source>
        <dbReference type="Pfam" id="PF00487"/>
    </source>
</evidence>
<evidence type="ECO:0000256" key="11">
    <source>
        <dbReference type="SAM" id="Phobius"/>
    </source>
</evidence>
<comment type="subcellular location">
    <subcellularLocation>
        <location evidence="1">Membrane</location>
        <topology evidence="1">Multi-pass membrane protein</topology>
    </subcellularLocation>
</comment>
<comment type="caution">
    <text evidence="13">The sequence shown here is derived from an EMBL/GenBank/DDBJ whole genome shotgun (WGS) entry which is preliminary data.</text>
</comment>
<evidence type="ECO:0000256" key="5">
    <source>
        <dbReference type="ARBA" id="ARBA00022989"/>
    </source>
</evidence>
<proteinExistence type="inferred from homology"/>
<dbReference type="InterPro" id="IPR005804">
    <property type="entry name" value="FA_desaturase_dom"/>
</dbReference>
<protein>
    <submittedName>
        <fullName evidence="13">Acyl-CoA desaturase</fullName>
    </submittedName>
</protein>
<feature type="domain" description="Fatty acid desaturase" evidence="12">
    <location>
        <begin position="64"/>
        <end position="282"/>
    </location>
</feature>
<sequence length="336" mass="36930">MTATRAQSPSAVVDRPRARGRPGPELTEGHKSMPAVLVMWALVVVPFAALAAAVPVAWGWGLSWADVAIAVTGYVITGFGVTVGFHRYLTHGSFKAGRPLRTALAVAGSLSIEGPVIQWVADHRRHHAFADREGDPHSPWRFGESVRGLAKGMVFAHVGWMFNRDFTNRERFAKDLLSDPAIRRVDRLFPVLAGVSLLAPPVAGLAITGTWTGAATAFFWGSLVRLALLHHVTWSINSVCHVVGNRPLTTRDRASNFWPLAILSFGESWHNGHHADPTCARHGMLPRQIDPSARLIRLLEALGWARDVRWPTQARIAARLREPAREPRRSASPVQR</sequence>
<evidence type="ECO:0000256" key="8">
    <source>
        <dbReference type="ARBA" id="ARBA00023098"/>
    </source>
</evidence>
<dbReference type="InterPro" id="IPR015876">
    <property type="entry name" value="Acyl-CoA_DS"/>
</dbReference>
<accession>A0A4R5B0F4</accession>
<dbReference type="GO" id="GO:0016717">
    <property type="term" value="F:oxidoreductase activity, acting on paired donors, with oxidation of a pair of donors resulting in the reduction of molecular oxygen to two molecules of water"/>
    <property type="evidence" value="ECO:0007669"/>
    <property type="project" value="InterPro"/>
</dbReference>
<evidence type="ECO:0000256" key="1">
    <source>
        <dbReference type="ARBA" id="ARBA00004141"/>
    </source>
</evidence>
<feature type="region of interest" description="Disordered" evidence="10">
    <location>
        <begin position="1"/>
        <end position="27"/>
    </location>
</feature>
<keyword evidence="7" id="KW-0408">Iron</keyword>
<dbReference type="PRINTS" id="PR00075">
    <property type="entry name" value="FACDDSATRASE"/>
</dbReference>
<evidence type="ECO:0000256" key="9">
    <source>
        <dbReference type="ARBA" id="ARBA00023136"/>
    </source>
</evidence>
<feature type="transmembrane region" description="Helical" evidence="11">
    <location>
        <begin position="67"/>
        <end position="89"/>
    </location>
</feature>
<organism evidence="13 14">
    <name type="scientific">Actinomadura darangshiensis</name>
    <dbReference type="NCBI Taxonomy" id="705336"/>
    <lineage>
        <taxon>Bacteria</taxon>
        <taxon>Bacillati</taxon>
        <taxon>Actinomycetota</taxon>
        <taxon>Actinomycetes</taxon>
        <taxon>Streptosporangiales</taxon>
        <taxon>Thermomonosporaceae</taxon>
        <taxon>Actinomadura</taxon>
    </lineage>
</organism>
<comment type="similarity">
    <text evidence="2">Belongs to the fatty acid desaturase type 2 family.</text>
</comment>
<evidence type="ECO:0000256" key="6">
    <source>
        <dbReference type="ARBA" id="ARBA00023002"/>
    </source>
</evidence>
<feature type="transmembrane region" description="Helical" evidence="11">
    <location>
        <begin position="37"/>
        <end position="61"/>
    </location>
</feature>
<keyword evidence="8" id="KW-0443">Lipid metabolism</keyword>